<gene>
    <name evidence="1" type="ORF">APTSU1_001467500</name>
</gene>
<proteinExistence type="predicted"/>
<name>A0ABQ0FJL8_APOSI</name>
<sequence length="156" mass="17761">MVILSHVSVSTKESSTCTKEPPDYTSRDGESHAATILLCRSKGSQTSLEHQLFMEEAYNSAICFKMLRDVGTSDLLQIKYITKKIKKMAQRSPNLVMETLYDFFKDNPEMSCRHRLRLFQVLVAVIGALDVLEETWQKCFMQLALEHMAKSTGFSV</sequence>
<protein>
    <submittedName>
        <fullName evidence="1">Maestro heat-like repeat family member 5</fullName>
    </submittedName>
</protein>
<comment type="caution">
    <text evidence="1">The sequence shown here is derived from an EMBL/GenBank/DDBJ whole genome shotgun (WGS) entry which is preliminary data.</text>
</comment>
<evidence type="ECO:0000313" key="1">
    <source>
        <dbReference type="EMBL" id="GAB1299439.1"/>
    </source>
</evidence>
<accession>A0ABQ0FJL8</accession>
<dbReference type="Proteomes" id="UP001623349">
    <property type="component" value="Unassembled WGS sequence"/>
</dbReference>
<reference evidence="1 2" key="1">
    <citation type="submission" date="2024-08" db="EMBL/GenBank/DDBJ databases">
        <title>The draft genome of Apodemus speciosus.</title>
        <authorList>
            <person name="Nabeshima K."/>
            <person name="Suzuki S."/>
            <person name="Onuma M."/>
        </authorList>
    </citation>
    <scope>NUCLEOTIDE SEQUENCE [LARGE SCALE GENOMIC DNA]</scope>
    <source>
        <strain evidence="1">IB14-021</strain>
    </source>
</reference>
<keyword evidence="2" id="KW-1185">Reference proteome</keyword>
<evidence type="ECO:0000313" key="2">
    <source>
        <dbReference type="Proteomes" id="UP001623349"/>
    </source>
</evidence>
<dbReference type="EMBL" id="BAAFST010000015">
    <property type="protein sequence ID" value="GAB1299439.1"/>
    <property type="molecule type" value="Genomic_DNA"/>
</dbReference>
<organism evidence="1 2">
    <name type="scientific">Apodemus speciosus</name>
    <name type="common">Large Japanese field mouse</name>
    <dbReference type="NCBI Taxonomy" id="105296"/>
    <lineage>
        <taxon>Eukaryota</taxon>
        <taxon>Metazoa</taxon>
        <taxon>Chordata</taxon>
        <taxon>Craniata</taxon>
        <taxon>Vertebrata</taxon>
        <taxon>Euteleostomi</taxon>
        <taxon>Mammalia</taxon>
        <taxon>Eutheria</taxon>
        <taxon>Euarchontoglires</taxon>
        <taxon>Glires</taxon>
        <taxon>Rodentia</taxon>
        <taxon>Myomorpha</taxon>
        <taxon>Muroidea</taxon>
        <taxon>Muridae</taxon>
        <taxon>Murinae</taxon>
        <taxon>Apodemus</taxon>
    </lineage>
</organism>